<dbReference type="InterPro" id="IPR029787">
    <property type="entry name" value="Nucleotide_cyclase"/>
</dbReference>
<dbReference type="Gene3D" id="3.30.70.270">
    <property type="match status" value="1"/>
</dbReference>
<gene>
    <name evidence="3" type="ORF">LM010_11065</name>
</gene>
<reference evidence="3 4" key="1">
    <citation type="submission" date="2019-10" db="EMBL/GenBank/DDBJ databases">
        <title>Genome sequencing of Lactobacillus manihotivorans.</title>
        <authorList>
            <person name="Kim K."/>
        </authorList>
    </citation>
    <scope>NUCLEOTIDE SEQUENCE [LARGE SCALE GENOMIC DNA]</scope>
    <source>
        <strain evidence="3 4">LM010</strain>
    </source>
</reference>
<dbReference type="GO" id="GO:0052621">
    <property type="term" value="F:diguanylate cyclase activity"/>
    <property type="evidence" value="ECO:0007669"/>
    <property type="project" value="TreeGrafter"/>
</dbReference>
<evidence type="ECO:0000259" key="2">
    <source>
        <dbReference type="PROSITE" id="PS50887"/>
    </source>
</evidence>
<keyword evidence="1" id="KW-0472">Membrane</keyword>
<dbReference type="GO" id="GO:0043709">
    <property type="term" value="P:cell adhesion involved in single-species biofilm formation"/>
    <property type="evidence" value="ECO:0007669"/>
    <property type="project" value="TreeGrafter"/>
</dbReference>
<keyword evidence="1" id="KW-0812">Transmembrane</keyword>
<feature type="transmembrane region" description="Helical" evidence="1">
    <location>
        <begin position="145"/>
        <end position="164"/>
    </location>
</feature>
<dbReference type="PANTHER" id="PTHR45138">
    <property type="entry name" value="REGULATORY COMPONENTS OF SENSORY TRANSDUCTION SYSTEM"/>
    <property type="match status" value="1"/>
</dbReference>
<organism evidence="3 4">
    <name type="scientific">Lacticaseibacillus manihotivorans</name>
    <dbReference type="NCBI Taxonomy" id="88233"/>
    <lineage>
        <taxon>Bacteria</taxon>
        <taxon>Bacillati</taxon>
        <taxon>Bacillota</taxon>
        <taxon>Bacilli</taxon>
        <taxon>Lactobacillales</taxon>
        <taxon>Lactobacillaceae</taxon>
        <taxon>Lacticaseibacillus</taxon>
    </lineage>
</organism>
<dbReference type="PANTHER" id="PTHR45138:SF9">
    <property type="entry name" value="DIGUANYLATE CYCLASE DGCM-RELATED"/>
    <property type="match status" value="1"/>
</dbReference>
<evidence type="ECO:0000313" key="4">
    <source>
        <dbReference type="Proteomes" id="UP000388452"/>
    </source>
</evidence>
<protein>
    <submittedName>
        <fullName evidence="3">Diguanylate cyclase</fullName>
    </submittedName>
</protein>
<dbReference type="InterPro" id="IPR000160">
    <property type="entry name" value="GGDEF_dom"/>
</dbReference>
<feature type="transmembrane region" description="Helical" evidence="1">
    <location>
        <begin position="170"/>
        <end position="191"/>
    </location>
</feature>
<dbReference type="InterPro" id="IPR050469">
    <property type="entry name" value="Diguanylate_Cyclase"/>
</dbReference>
<feature type="transmembrane region" description="Helical" evidence="1">
    <location>
        <begin position="75"/>
        <end position="102"/>
    </location>
</feature>
<evidence type="ECO:0000313" key="3">
    <source>
        <dbReference type="EMBL" id="QFQ91931.1"/>
    </source>
</evidence>
<dbReference type="AlphaFoldDB" id="A0A5P8JTD1"/>
<sequence>MLAHMLTVIVFTLLGGLGYTVLFGLLENFSAKRAAAKHTVGQFQQALPLVIAVSLLLIAMRVINKAANAQGMQEYWLLINLQLLIMMYTDLMIDSFFAFLILKIVDGITFAATGAMTAVVWLVFIIVGLALFYESHYARGWSPDNPWLFALPPLVIDAGFWLVIRLAYHTQWYLVIINFVSFTIAMLVIFFNGRSQRSSEQVMARLTHETQFDALSGVRNWAMFQNDLTKAYAKATTDKPLGVMTFDLDHFKSINDEHGHLAGNAALKAAAQGLDAMLQNADPHYHVYRTGGEEFAVILPNTTCTQAKQIGLNALACMRGLQVATQAGTLNLTASFGMTLAQVDDRDATMTFRRADQALYLAKNAGRDRLAIDKNILPA</sequence>
<dbReference type="CDD" id="cd01949">
    <property type="entry name" value="GGDEF"/>
    <property type="match status" value="1"/>
</dbReference>
<dbReference type="SMART" id="SM00267">
    <property type="entry name" value="GGDEF"/>
    <property type="match status" value="1"/>
</dbReference>
<feature type="transmembrane region" description="Helical" evidence="1">
    <location>
        <begin position="108"/>
        <end position="133"/>
    </location>
</feature>
<dbReference type="PROSITE" id="PS50887">
    <property type="entry name" value="GGDEF"/>
    <property type="match status" value="1"/>
</dbReference>
<evidence type="ECO:0000256" key="1">
    <source>
        <dbReference type="SAM" id="Phobius"/>
    </source>
</evidence>
<feature type="transmembrane region" description="Helical" evidence="1">
    <location>
        <begin position="7"/>
        <end position="26"/>
    </location>
</feature>
<proteinExistence type="predicted"/>
<keyword evidence="1" id="KW-1133">Transmembrane helix</keyword>
<dbReference type="SUPFAM" id="SSF55073">
    <property type="entry name" value="Nucleotide cyclase"/>
    <property type="match status" value="1"/>
</dbReference>
<dbReference type="Pfam" id="PF00990">
    <property type="entry name" value="GGDEF"/>
    <property type="match status" value="1"/>
</dbReference>
<dbReference type="GO" id="GO:0005886">
    <property type="term" value="C:plasma membrane"/>
    <property type="evidence" value="ECO:0007669"/>
    <property type="project" value="TreeGrafter"/>
</dbReference>
<dbReference type="NCBIfam" id="TIGR00254">
    <property type="entry name" value="GGDEF"/>
    <property type="match status" value="1"/>
</dbReference>
<dbReference type="Proteomes" id="UP000388452">
    <property type="component" value="Chromosome"/>
</dbReference>
<accession>A0A5P8JTD1</accession>
<name>A0A5P8JTD1_9LACO</name>
<feature type="transmembrane region" description="Helical" evidence="1">
    <location>
        <begin position="46"/>
        <end position="63"/>
    </location>
</feature>
<dbReference type="GO" id="GO:1902201">
    <property type="term" value="P:negative regulation of bacterial-type flagellum-dependent cell motility"/>
    <property type="evidence" value="ECO:0007669"/>
    <property type="project" value="TreeGrafter"/>
</dbReference>
<dbReference type="EMBL" id="CP045068">
    <property type="protein sequence ID" value="QFQ91931.1"/>
    <property type="molecule type" value="Genomic_DNA"/>
</dbReference>
<feature type="domain" description="GGDEF" evidence="2">
    <location>
        <begin position="239"/>
        <end position="375"/>
    </location>
</feature>
<dbReference type="RefSeq" id="WP_056965063.1">
    <property type="nucleotide sequence ID" value="NZ_CP045068.1"/>
</dbReference>
<dbReference type="InterPro" id="IPR043128">
    <property type="entry name" value="Rev_trsase/Diguanyl_cyclase"/>
</dbReference>